<comment type="caution">
    <text evidence="4">The sequence shown here is derived from an EMBL/GenBank/DDBJ whole genome shotgun (WGS) entry which is preliminary data.</text>
</comment>
<dbReference type="InterPro" id="IPR029058">
    <property type="entry name" value="AB_hydrolase_fold"/>
</dbReference>
<feature type="compositionally biased region" description="Polar residues" evidence="2">
    <location>
        <begin position="23"/>
        <end position="37"/>
    </location>
</feature>
<organism evidence="4 5">
    <name type="scientific">Hufsiella arboris</name>
    <dbReference type="NCBI Taxonomy" id="2695275"/>
    <lineage>
        <taxon>Bacteria</taxon>
        <taxon>Pseudomonadati</taxon>
        <taxon>Bacteroidota</taxon>
        <taxon>Sphingobacteriia</taxon>
        <taxon>Sphingobacteriales</taxon>
        <taxon>Sphingobacteriaceae</taxon>
        <taxon>Hufsiella</taxon>
    </lineage>
</organism>
<dbReference type="AlphaFoldDB" id="A0A7K1YA42"/>
<protein>
    <submittedName>
        <fullName evidence="4">Alpha/beta hydrolase fold domain-containing protein</fullName>
    </submittedName>
</protein>
<dbReference type="InterPro" id="IPR013094">
    <property type="entry name" value="AB_hydrolase_3"/>
</dbReference>
<sequence>MALSLCLILGSSCTSEHKRSDNTDSIDSSHTVDTMATATPEVKPSGEKPEWGKDIKPEMQAVIEKLASYKDTPIPQLVPKQARKNHTPTDAVKDLMKENQIPMPPSKVDTMGKEIAVTGGNIHLRIYTPKNSNGPFPVIVYYHGGGFVIANLDVYDASAKGLAEQVGAVVVSVAYRLAPEHKYPTAHHDAFAAYKWVTQNAASIKGDPKKIAVVGESAGGNLACNVSIMARDNKITQPVHEVLIYPVANSDMNAESYQKYANAKPLDKAMMMWFVKYYTYSPEEARAPMISLVKANLKGLPPTTIINAEIDPLESEGKLLADKMKDAGVDVNRKLYDGVTHEFFGMAAIVPQAKDAQAFAADQLKKAFGM</sequence>
<dbReference type="SUPFAM" id="SSF53474">
    <property type="entry name" value="alpha/beta-Hydrolases"/>
    <property type="match status" value="1"/>
</dbReference>
<accession>A0A7K1YA42</accession>
<dbReference type="InterPro" id="IPR050300">
    <property type="entry name" value="GDXG_lipolytic_enzyme"/>
</dbReference>
<evidence type="ECO:0000313" key="4">
    <source>
        <dbReference type="EMBL" id="MXV50989.1"/>
    </source>
</evidence>
<feature type="region of interest" description="Disordered" evidence="2">
    <location>
        <begin position="14"/>
        <end position="52"/>
    </location>
</feature>
<dbReference type="Pfam" id="PF07859">
    <property type="entry name" value="Abhydrolase_3"/>
    <property type="match status" value="1"/>
</dbReference>
<evidence type="ECO:0000256" key="1">
    <source>
        <dbReference type="ARBA" id="ARBA00022801"/>
    </source>
</evidence>
<dbReference type="Proteomes" id="UP000466586">
    <property type="component" value="Unassembled WGS sequence"/>
</dbReference>
<dbReference type="GO" id="GO:0016787">
    <property type="term" value="F:hydrolase activity"/>
    <property type="evidence" value="ECO:0007669"/>
    <property type="project" value="UniProtKB-KW"/>
</dbReference>
<gene>
    <name evidence="4" type="ORF">GS399_08395</name>
</gene>
<dbReference type="PANTHER" id="PTHR48081">
    <property type="entry name" value="AB HYDROLASE SUPERFAMILY PROTEIN C4A8.06C"/>
    <property type="match status" value="1"/>
</dbReference>
<keyword evidence="1 4" id="KW-0378">Hydrolase</keyword>
<dbReference type="PANTHER" id="PTHR48081:SF8">
    <property type="entry name" value="ALPHA_BETA HYDROLASE FOLD-3 DOMAIN-CONTAINING PROTEIN-RELATED"/>
    <property type="match status" value="1"/>
</dbReference>
<feature type="domain" description="Alpha/beta hydrolase fold-3" evidence="3">
    <location>
        <begin position="139"/>
        <end position="344"/>
    </location>
</feature>
<evidence type="ECO:0000313" key="5">
    <source>
        <dbReference type="Proteomes" id="UP000466586"/>
    </source>
</evidence>
<dbReference type="EMBL" id="WVHT01000003">
    <property type="protein sequence ID" value="MXV50989.1"/>
    <property type="molecule type" value="Genomic_DNA"/>
</dbReference>
<evidence type="ECO:0000256" key="2">
    <source>
        <dbReference type="SAM" id="MobiDB-lite"/>
    </source>
</evidence>
<dbReference type="Gene3D" id="3.40.50.1820">
    <property type="entry name" value="alpha/beta hydrolase"/>
    <property type="match status" value="1"/>
</dbReference>
<proteinExistence type="predicted"/>
<evidence type="ECO:0000259" key="3">
    <source>
        <dbReference type="Pfam" id="PF07859"/>
    </source>
</evidence>
<name>A0A7K1YA42_9SPHI</name>
<reference evidence="4 5" key="1">
    <citation type="submission" date="2019-11" db="EMBL/GenBank/DDBJ databases">
        <title>Pedobacter sp. HMF7647 Genome sequencing and assembly.</title>
        <authorList>
            <person name="Kang H."/>
            <person name="Kim H."/>
            <person name="Joh K."/>
        </authorList>
    </citation>
    <scope>NUCLEOTIDE SEQUENCE [LARGE SCALE GENOMIC DNA]</scope>
    <source>
        <strain evidence="4 5">HMF7647</strain>
    </source>
</reference>
<keyword evidence="5" id="KW-1185">Reference proteome</keyword>